<comment type="caution">
    <text evidence="12">The sequence shown here is derived from an EMBL/GenBank/DDBJ whole genome shotgun (WGS) entry which is preliminary data.</text>
</comment>
<comment type="similarity">
    <text evidence="3">Belongs to the CobB/CobQ family. CobQ subfamily.</text>
</comment>
<proteinExistence type="inferred from homology"/>
<dbReference type="PANTHER" id="PTHR43873:SF1">
    <property type="entry name" value="COBYRINATE A,C-DIAMIDE SYNTHASE"/>
    <property type="match status" value="1"/>
</dbReference>
<dbReference type="SUPFAM" id="SSF52540">
    <property type="entry name" value="P-loop containing nucleoside triphosphate hydrolases"/>
    <property type="match status" value="1"/>
</dbReference>
<evidence type="ECO:0000256" key="9">
    <source>
        <dbReference type="ARBA" id="ARBA00022962"/>
    </source>
</evidence>
<dbReference type="Gene3D" id="3.40.50.300">
    <property type="entry name" value="P-loop containing nucleotide triphosphate hydrolases"/>
    <property type="match status" value="1"/>
</dbReference>
<evidence type="ECO:0000256" key="5">
    <source>
        <dbReference type="ARBA" id="ARBA00022598"/>
    </source>
</evidence>
<evidence type="ECO:0000256" key="4">
    <source>
        <dbReference type="ARBA" id="ARBA00022573"/>
    </source>
</evidence>
<keyword evidence="5" id="KW-0436">Ligase</keyword>
<feature type="domain" description="CobQ/CobB/MinD/ParA nucleotide binding" evidence="10">
    <location>
        <begin position="18"/>
        <end position="190"/>
    </location>
</feature>
<dbReference type="EMBL" id="SMDC01000007">
    <property type="protein sequence ID" value="TCW35217.1"/>
    <property type="molecule type" value="Genomic_DNA"/>
</dbReference>
<organism evidence="12 13">
    <name type="scientific">Marichromatium gracile</name>
    <name type="common">Chromatium gracile</name>
    <dbReference type="NCBI Taxonomy" id="1048"/>
    <lineage>
        <taxon>Bacteria</taxon>
        <taxon>Pseudomonadati</taxon>
        <taxon>Pseudomonadota</taxon>
        <taxon>Gammaproteobacteria</taxon>
        <taxon>Chromatiales</taxon>
        <taxon>Chromatiaceae</taxon>
        <taxon>Marichromatium</taxon>
    </lineage>
</organism>
<evidence type="ECO:0000313" key="12">
    <source>
        <dbReference type="EMBL" id="TCW35217.1"/>
    </source>
</evidence>
<dbReference type="InterPro" id="IPR004484">
    <property type="entry name" value="CbiA/CobB_synth"/>
</dbReference>
<keyword evidence="4" id="KW-0169">Cobalamin biosynthesis</keyword>
<dbReference type="GO" id="GO:0009236">
    <property type="term" value="P:cobalamin biosynthetic process"/>
    <property type="evidence" value="ECO:0007669"/>
    <property type="project" value="UniProtKB-KW"/>
</dbReference>
<dbReference type="GO" id="GO:0005524">
    <property type="term" value="F:ATP binding"/>
    <property type="evidence" value="ECO:0007669"/>
    <property type="project" value="UniProtKB-KW"/>
</dbReference>
<dbReference type="GO" id="GO:0042242">
    <property type="term" value="F:cobyrinic acid a,c-diamide synthase activity"/>
    <property type="evidence" value="ECO:0007669"/>
    <property type="project" value="InterPro"/>
</dbReference>
<dbReference type="SUPFAM" id="SSF52317">
    <property type="entry name" value="Class I glutamine amidotransferase-like"/>
    <property type="match status" value="1"/>
</dbReference>
<comment type="cofactor">
    <cofactor evidence="1">
        <name>Mg(2+)</name>
        <dbReference type="ChEBI" id="CHEBI:18420"/>
    </cofactor>
</comment>
<evidence type="ECO:0000259" key="11">
    <source>
        <dbReference type="Pfam" id="PF07685"/>
    </source>
</evidence>
<dbReference type="NCBIfam" id="NF002204">
    <property type="entry name" value="PRK01077.1"/>
    <property type="match status" value="1"/>
</dbReference>
<dbReference type="AlphaFoldDB" id="A0A4R4A8L3"/>
<evidence type="ECO:0000313" key="13">
    <source>
        <dbReference type="Proteomes" id="UP000295247"/>
    </source>
</evidence>
<accession>A0A4R4A8L3</accession>
<dbReference type="PROSITE" id="PS51274">
    <property type="entry name" value="GATASE_COBBQ"/>
    <property type="match status" value="1"/>
</dbReference>
<protein>
    <submittedName>
        <fullName evidence="12">Hydrogenobyrinic acid a,c-diamide synthase (Glutamine-hydrolysing) /cobyrinate a,c-diamide synthase</fullName>
    </submittedName>
</protein>
<evidence type="ECO:0000256" key="2">
    <source>
        <dbReference type="ARBA" id="ARBA00004953"/>
    </source>
</evidence>
<dbReference type="Pfam" id="PF07685">
    <property type="entry name" value="GATase_3"/>
    <property type="match status" value="1"/>
</dbReference>
<evidence type="ECO:0000259" key="10">
    <source>
        <dbReference type="Pfam" id="PF01656"/>
    </source>
</evidence>
<dbReference type="Proteomes" id="UP000295247">
    <property type="component" value="Unassembled WGS sequence"/>
</dbReference>
<evidence type="ECO:0000256" key="7">
    <source>
        <dbReference type="ARBA" id="ARBA00022840"/>
    </source>
</evidence>
<sequence length="452" mass="47620">MSNAPVHHCPALFLSACSSGQGKTTLVAALARHHRRQGRRVRVFKIGPDFLDPMIHARASGAEVEPLDLWMVGETACKAKLHAAAGASDLILVEGAMGLFDGTPSGADLAECFGLPVAALIDARGMGQTFGALALGLASYRPGLRFAGVAANQVASARHAEMIAAGMPATVPFLGALPRLAEAALPSRHLGLVQAAEIADLERRLDAAAERIADSALARLPEPVAFHAPAAIEPPPRLLAGRRIAVARDAAFSFLYADNLRLLETLGAEVVFFSPLVDAGVEADAVYLPGGYPELHLDRLAANQAMHRALRAHVEAGRPLYAECGGMLYLLERLVDKAGDGARLAALLPGEGRMQQRLAGLGMQALGGLRGHSFHHSTMQGAPAPVAFGTRQRDGAEGEPFYRHGSIRASYLHLYFPSSPREAAALFLPDAGDAAGAMAPSLTRSRPSRLLR</sequence>
<name>A0A4R4A8L3_MARGR</name>
<keyword evidence="8" id="KW-0460">Magnesium</keyword>
<dbReference type="CDD" id="cd03130">
    <property type="entry name" value="GATase1_CobB"/>
    <property type="match status" value="1"/>
</dbReference>
<dbReference type="InterPro" id="IPR011698">
    <property type="entry name" value="GATase_3"/>
</dbReference>
<dbReference type="InterPro" id="IPR002586">
    <property type="entry name" value="CobQ/CobB/MinD/ParA_Nub-bd_dom"/>
</dbReference>
<keyword evidence="6" id="KW-0547">Nucleotide-binding</keyword>
<evidence type="ECO:0000256" key="3">
    <source>
        <dbReference type="ARBA" id="ARBA00006205"/>
    </source>
</evidence>
<evidence type="ECO:0000256" key="8">
    <source>
        <dbReference type="ARBA" id="ARBA00022842"/>
    </source>
</evidence>
<evidence type="ECO:0000256" key="1">
    <source>
        <dbReference type="ARBA" id="ARBA00001946"/>
    </source>
</evidence>
<comment type="pathway">
    <text evidence="2">Cofactor biosynthesis; adenosylcobalamin biosynthesis.</text>
</comment>
<dbReference type="RefSeq" id="WP_123140651.1">
    <property type="nucleotide sequence ID" value="NZ_NRRH01000062.1"/>
</dbReference>
<evidence type="ECO:0000256" key="6">
    <source>
        <dbReference type="ARBA" id="ARBA00022741"/>
    </source>
</evidence>
<keyword evidence="9" id="KW-0315">Glutamine amidotransferase</keyword>
<keyword evidence="7" id="KW-0067">ATP-binding</keyword>
<dbReference type="Pfam" id="PF01656">
    <property type="entry name" value="CbiA"/>
    <property type="match status" value="1"/>
</dbReference>
<dbReference type="Gene3D" id="3.40.50.880">
    <property type="match status" value="1"/>
</dbReference>
<reference evidence="12 13" key="1">
    <citation type="submission" date="2019-03" db="EMBL/GenBank/DDBJ databases">
        <title>Genomic Encyclopedia of Type Strains, Phase IV (KMG-IV): sequencing the most valuable type-strain genomes for metagenomic binning, comparative biology and taxonomic classification.</title>
        <authorList>
            <person name="Goeker M."/>
        </authorList>
    </citation>
    <scope>NUCLEOTIDE SEQUENCE [LARGE SCALE GENOMIC DNA]</scope>
    <source>
        <strain evidence="12 13">DSM 203</strain>
    </source>
</reference>
<dbReference type="InterPro" id="IPR027417">
    <property type="entry name" value="P-loop_NTPase"/>
</dbReference>
<gene>
    <name evidence="12" type="ORF">EDC29_107160</name>
</gene>
<dbReference type="PANTHER" id="PTHR43873">
    <property type="entry name" value="COBYRINATE A,C-DIAMIDE SYNTHASE"/>
    <property type="match status" value="1"/>
</dbReference>
<feature type="domain" description="CobB/CobQ-like glutamine amidotransferase" evidence="11">
    <location>
        <begin position="243"/>
        <end position="418"/>
    </location>
</feature>
<dbReference type="InterPro" id="IPR029062">
    <property type="entry name" value="Class_I_gatase-like"/>
</dbReference>